<reference evidence="3" key="1">
    <citation type="journal article" date="2012" name="PLoS Genet.">
        <title>The genomes of the fungal plant pathogens Cladosporium fulvum and Dothistroma septosporum reveal adaptation to different hosts and lifestyles but also signatures of common ancestry.</title>
        <authorList>
            <person name="de Wit P.J.G.M."/>
            <person name="van der Burgt A."/>
            <person name="Oekmen B."/>
            <person name="Stergiopoulos I."/>
            <person name="Abd-Elsalam K.A."/>
            <person name="Aerts A.L."/>
            <person name="Bahkali A.H."/>
            <person name="Beenen H.G."/>
            <person name="Chettri P."/>
            <person name="Cox M.P."/>
            <person name="Datema E."/>
            <person name="de Vries R.P."/>
            <person name="Dhillon B."/>
            <person name="Ganley A.R."/>
            <person name="Griffiths S.A."/>
            <person name="Guo Y."/>
            <person name="Hamelin R.C."/>
            <person name="Henrissat B."/>
            <person name="Kabir M.S."/>
            <person name="Jashni M.K."/>
            <person name="Kema G."/>
            <person name="Klaubauf S."/>
            <person name="Lapidus A."/>
            <person name="Levasseur A."/>
            <person name="Lindquist E."/>
            <person name="Mehrabi R."/>
            <person name="Ohm R.A."/>
            <person name="Owen T.J."/>
            <person name="Salamov A."/>
            <person name="Schwelm A."/>
            <person name="Schijlen E."/>
            <person name="Sun H."/>
            <person name="van den Burg H.A."/>
            <person name="van Ham R.C.H.J."/>
            <person name="Zhang S."/>
            <person name="Goodwin S.B."/>
            <person name="Grigoriev I.V."/>
            <person name="Collemare J."/>
            <person name="Bradshaw R.E."/>
        </authorList>
    </citation>
    <scope>NUCLEOTIDE SEQUENCE [LARGE SCALE GENOMIC DNA]</scope>
    <source>
        <strain evidence="3">NZE10 / CBS 128990</strain>
    </source>
</reference>
<feature type="compositionally biased region" description="Low complexity" evidence="1">
    <location>
        <begin position="19"/>
        <end position="31"/>
    </location>
</feature>
<dbReference type="HOGENOM" id="CLU_033551_0_0_1"/>
<accession>N1PXG2</accession>
<feature type="region of interest" description="Disordered" evidence="1">
    <location>
        <begin position="1"/>
        <end position="72"/>
    </location>
</feature>
<feature type="region of interest" description="Disordered" evidence="1">
    <location>
        <begin position="382"/>
        <end position="401"/>
    </location>
</feature>
<feature type="compositionally biased region" description="Polar residues" evidence="1">
    <location>
        <begin position="32"/>
        <end position="45"/>
    </location>
</feature>
<keyword evidence="3" id="KW-1185">Reference proteome</keyword>
<gene>
    <name evidence="2" type="ORF">DOTSEDRAFT_69159</name>
</gene>
<organism evidence="2 3">
    <name type="scientific">Dothistroma septosporum (strain NZE10 / CBS 128990)</name>
    <name type="common">Red band needle blight fungus</name>
    <name type="synonym">Mycosphaerella pini</name>
    <dbReference type="NCBI Taxonomy" id="675120"/>
    <lineage>
        <taxon>Eukaryota</taxon>
        <taxon>Fungi</taxon>
        <taxon>Dikarya</taxon>
        <taxon>Ascomycota</taxon>
        <taxon>Pezizomycotina</taxon>
        <taxon>Dothideomycetes</taxon>
        <taxon>Dothideomycetidae</taxon>
        <taxon>Mycosphaerellales</taxon>
        <taxon>Mycosphaerellaceae</taxon>
        <taxon>Dothistroma</taxon>
    </lineage>
</organism>
<evidence type="ECO:0000256" key="1">
    <source>
        <dbReference type="SAM" id="MobiDB-lite"/>
    </source>
</evidence>
<evidence type="ECO:0000313" key="3">
    <source>
        <dbReference type="Proteomes" id="UP000016933"/>
    </source>
</evidence>
<reference evidence="2 3" key="2">
    <citation type="journal article" date="2012" name="PLoS Pathog.">
        <title>Diverse lifestyles and strategies of plant pathogenesis encoded in the genomes of eighteen Dothideomycetes fungi.</title>
        <authorList>
            <person name="Ohm R.A."/>
            <person name="Feau N."/>
            <person name="Henrissat B."/>
            <person name="Schoch C.L."/>
            <person name="Horwitz B.A."/>
            <person name="Barry K.W."/>
            <person name="Condon B.J."/>
            <person name="Copeland A.C."/>
            <person name="Dhillon B."/>
            <person name="Glaser F."/>
            <person name="Hesse C.N."/>
            <person name="Kosti I."/>
            <person name="LaButti K."/>
            <person name="Lindquist E.A."/>
            <person name="Lucas S."/>
            <person name="Salamov A.A."/>
            <person name="Bradshaw R.E."/>
            <person name="Ciuffetti L."/>
            <person name="Hamelin R.C."/>
            <person name="Kema G.H.J."/>
            <person name="Lawrence C."/>
            <person name="Scott J.A."/>
            <person name="Spatafora J.W."/>
            <person name="Turgeon B.G."/>
            <person name="de Wit P.J.G.M."/>
            <person name="Zhong S."/>
            <person name="Goodwin S.B."/>
            <person name="Grigoriev I.V."/>
        </authorList>
    </citation>
    <scope>NUCLEOTIDE SEQUENCE [LARGE SCALE GENOMIC DNA]</scope>
    <source>
        <strain evidence="3">NZE10 / CBS 128990</strain>
    </source>
</reference>
<dbReference type="Proteomes" id="UP000016933">
    <property type="component" value="Unassembled WGS sequence"/>
</dbReference>
<feature type="region of interest" description="Disordered" evidence="1">
    <location>
        <begin position="123"/>
        <end position="149"/>
    </location>
</feature>
<dbReference type="OMA" id="NHAWLAL"/>
<proteinExistence type="predicted"/>
<feature type="compositionally biased region" description="Low complexity" evidence="1">
    <location>
        <begin position="386"/>
        <end position="401"/>
    </location>
</feature>
<feature type="compositionally biased region" description="Polar residues" evidence="1">
    <location>
        <begin position="52"/>
        <end position="65"/>
    </location>
</feature>
<dbReference type="EMBL" id="KB446536">
    <property type="protein sequence ID" value="EME47095.1"/>
    <property type="molecule type" value="Genomic_DNA"/>
</dbReference>
<protein>
    <submittedName>
        <fullName evidence="2">Uncharacterized protein</fullName>
    </submittedName>
</protein>
<name>N1PXG2_DOTSN</name>
<sequence length="401" mass="44040">MDYNDPSRRQYAANPYATQQQQQQQHQQQQHGSAPQTTSQYTTPGSVERFRQSSYMGHSPSTVPSTGRAGGDAQQVYPALTASAFAPGQPMQYGTELQGSDVSRQQDAQQYQQYSSNVMYGLAQQPQQATQSSYDPVQRYTQRPGPASETLASQFGAPQTAQYYLGAGTVPTSATMPDLTASHLPSQYQSGAYAQAGPSASQTYASAMIDPTASSAYPAYTAQYAQQSSQSIDQAFNNYQAQIRTIFSKVREGQLYELPGVLLDASHYLLGNAEALGLTRDDDNLHDERIRLWDEFNRAWLTTLQTQYDLVQESMRTSGDPHHPTPPQSIMHSQNLETLSRELVRLCDSVEKHGLVDYQMGVAEEEIMDLLLRCLSQLDPETTSNAEAGAESSASGAARGR</sequence>
<dbReference type="OrthoDB" id="5552418at2759"/>
<evidence type="ECO:0000313" key="2">
    <source>
        <dbReference type="EMBL" id="EME47095.1"/>
    </source>
</evidence>
<dbReference type="AlphaFoldDB" id="N1PXG2"/>
<feature type="compositionally biased region" description="Polar residues" evidence="1">
    <location>
        <begin position="124"/>
        <end position="141"/>
    </location>
</feature>
<dbReference type="eggNOG" id="ENOG502S0NF">
    <property type="taxonomic scope" value="Eukaryota"/>
</dbReference>